<dbReference type="EMBL" id="QAOG01000004">
    <property type="protein sequence ID" value="PTQ59700.1"/>
    <property type="molecule type" value="Genomic_DNA"/>
</dbReference>
<sequence length="118" mass="12783">MPHASNIVFCDGPDSPNAFDTIPLQSRTGTLDALCPVCRGRGQWNTEIDLVSFRCRRTTCDACHGAGWVETGSDPVGLPDIVLSPTGHPQWTVRYHDDRDHDAIDPAKPGLATREAGT</sequence>
<comment type="caution">
    <text evidence="2">The sequence shown here is derived from an EMBL/GenBank/DDBJ whole genome shotgun (WGS) entry which is preliminary data.</text>
</comment>
<dbReference type="Proteomes" id="UP000244189">
    <property type="component" value="Unassembled WGS sequence"/>
</dbReference>
<feature type="region of interest" description="Disordered" evidence="1">
    <location>
        <begin position="98"/>
        <end position="118"/>
    </location>
</feature>
<reference evidence="2 3" key="1">
    <citation type="submission" date="2018-04" db="EMBL/GenBank/DDBJ databases">
        <title>Genomic Encyclopedia of Type Strains, Phase III (KMG-III): the genomes of soil and plant-associated and newly described type strains.</title>
        <authorList>
            <person name="Whitman W."/>
        </authorList>
    </citation>
    <scope>NUCLEOTIDE SEQUENCE [LARGE SCALE GENOMIC DNA]</scope>
    <source>
        <strain evidence="2 3">MA101b</strain>
    </source>
</reference>
<name>A0A2T5GK56_9SPHN</name>
<evidence type="ECO:0000313" key="2">
    <source>
        <dbReference type="EMBL" id="PTQ59700.1"/>
    </source>
</evidence>
<dbReference type="SUPFAM" id="SSF57938">
    <property type="entry name" value="DnaJ/Hsp40 cysteine-rich domain"/>
    <property type="match status" value="1"/>
</dbReference>
<evidence type="ECO:0000313" key="3">
    <source>
        <dbReference type="Proteomes" id="UP000244189"/>
    </source>
</evidence>
<accession>A0A2T5GK56</accession>
<dbReference type="RefSeq" id="WP_244185292.1">
    <property type="nucleotide sequence ID" value="NZ_JASPFP010000001.1"/>
</dbReference>
<keyword evidence="3" id="KW-1185">Reference proteome</keyword>
<dbReference type="AlphaFoldDB" id="A0A2T5GK56"/>
<evidence type="ECO:0000256" key="1">
    <source>
        <dbReference type="SAM" id="MobiDB-lite"/>
    </source>
</evidence>
<proteinExistence type="predicted"/>
<dbReference type="InterPro" id="IPR036410">
    <property type="entry name" value="HSP_DnaJ_Cys-rich_dom_sf"/>
</dbReference>
<dbReference type="Gene3D" id="6.20.20.10">
    <property type="match status" value="1"/>
</dbReference>
<protein>
    <submittedName>
        <fullName evidence="2">Uncharacterized protein</fullName>
    </submittedName>
</protein>
<gene>
    <name evidence="2" type="ORF">C8J26_2552</name>
</gene>
<organism evidence="2 3">
    <name type="scientific">Sphingomonas aurantiaca</name>
    <dbReference type="NCBI Taxonomy" id="185949"/>
    <lineage>
        <taxon>Bacteria</taxon>
        <taxon>Pseudomonadati</taxon>
        <taxon>Pseudomonadota</taxon>
        <taxon>Alphaproteobacteria</taxon>
        <taxon>Sphingomonadales</taxon>
        <taxon>Sphingomonadaceae</taxon>
        <taxon>Sphingomonas</taxon>
    </lineage>
</organism>